<dbReference type="CDD" id="cd05276">
    <property type="entry name" value="p53_inducible_oxidoreductase"/>
    <property type="match status" value="1"/>
</dbReference>
<dbReference type="SUPFAM" id="SSF51735">
    <property type="entry name" value="NAD(P)-binding Rossmann-fold domains"/>
    <property type="match status" value="1"/>
</dbReference>
<dbReference type="EMBL" id="NSKE01000011">
    <property type="protein sequence ID" value="PAU93038.1"/>
    <property type="molecule type" value="Genomic_DNA"/>
</dbReference>
<dbReference type="PANTHER" id="PTHR48106:SF18">
    <property type="entry name" value="QUINONE OXIDOREDUCTASE PIG3"/>
    <property type="match status" value="1"/>
</dbReference>
<dbReference type="Gene3D" id="3.90.180.10">
    <property type="entry name" value="Medium-chain alcohol dehydrogenases, catalytic domain"/>
    <property type="match status" value="1"/>
</dbReference>
<dbReference type="InterPro" id="IPR011032">
    <property type="entry name" value="GroES-like_sf"/>
</dbReference>
<dbReference type="RefSeq" id="WP_095607458.1">
    <property type="nucleotide sequence ID" value="NZ_NSKE01000011.1"/>
</dbReference>
<keyword evidence="2" id="KW-0560">Oxidoreductase</keyword>
<dbReference type="InterPro" id="IPR036291">
    <property type="entry name" value="NAD(P)-bd_dom_sf"/>
</dbReference>
<reference evidence="5 6" key="1">
    <citation type="submission" date="2017-08" db="EMBL/GenBank/DDBJ databases">
        <title>Aliifodinibius alkalisoli sp. nov., isolated from saline alkaline soil.</title>
        <authorList>
            <person name="Liu D."/>
            <person name="Zhang G."/>
        </authorList>
    </citation>
    <scope>NUCLEOTIDE SEQUENCE [LARGE SCALE GENOMIC DNA]</scope>
    <source>
        <strain evidence="5 6">WN023</strain>
    </source>
</reference>
<keyword evidence="1" id="KW-0521">NADP</keyword>
<evidence type="ECO:0000256" key="2">
    <source>
        <dbReference type="ARBA" id="ARBA00023002"/>
    </source>
</evidence>
<dbReference type="Pfam" id="PF00107">
    <property type="entry name" value="ADH_zinc_N"/>
    <property type="match status" value="1"/>
</dbReference>
<dbReference type="Gene3D" id="3.40.50.720">
    <property type="entry name" value="NAD(P)-binding Rossmann-like Domain"/>
    <property type="match status" value="1"/>
</dbReference>
<dbReference type="GO" id="GO:0070402">
    <property type="term" value="F:NADPH binding"/>
    <property type="evidence" value="ECO:0007669"/>
    <property type="project" value="TreeGrafter"/>
</dbReference>
<comment type="caution">
    <text evidence="5">The sequence shown here is derived from an EMBL/GenBank/DDBJ whole genome shotgun (WGS) entry which is preliminary data.</text>
</comment>
<keyword evidence="6" id="KW-1185">Reference proteome</keyword>
<organism evidence="5 6">
    <name type="scientific">Fodinibius salipaludis</name>
    <dbReference type="NCBI Taxonomy" id="2032627"/>
    <lineage>
        <taxon>Bacteria</taxon>
        <taxon>Pseudomonadati</taxon>
        <taxon>Balneolota</taxon>
        <taxon>Balneolia</taxon>
        <taxon>Balneolales</taxon>
        <taxon>Balneolaceae</taxon>
        <taxon>Fodinibius</taxon>
    </lineage>
</organism>
<name>A0A2A2G6W5_9BACT</name>
<evidence type="ECO:0000256" key="3">
    <source>
        <dbReference type="SAM" id="MobiDB-lite"/>
    </source>
</evidence>
<evidence type="ECO:0000256" key="1">
    <source>
        <dbReference type="ARBA" id="ARBA00022857"/>
    </source>
</evidence>
<dbReference type="InterPro" id="IPR013154">
    <property type="entry name" value="ADH-like_N"/>
</dbReference>
<evidence type="ECO:0000313" key="6">
    <source>
        <dbReference type="Proteomes" id="UP000218831"/>
    </source>
</evidence>
<evidence type="ECO:0000313" key="5">
    <source>
        <dbReference type="EMBL" id="PAU93038.1"/>
    </source>
</evidence>
<dbReference type="InterPro" id="IPR013149">
    <property type="entry name" value="ADH-like_C"/>
</dbReference>
<dbReference type="GO" id="GO:0016651">
    <property type="term" value="F:oxidoreductase activity, acting on NAD(P)H"/>
    <property type="evidence" value="ECO:0007669"/>
    <property type="project" value="TreeGrafter"/>
</dbReference>
<dbReference type="Proteomes" id="UP000218831">
    <property type="component" value="Unassembled WGS sequence"/>
</dbReference>
<dbReference type="InterPro" id="IPR014189">
    <property type="entry name" value="Quinone_OxRdtase_PIG3"/>
</dbReference>
<dbReference type="NCBIfam" id="TIGR02824">
    <property type="entry name" value="quinone_pig3"/>
    <property type="match status" value="1"/>
</dbReference>
<evidence type="ECO:0000259" key="4">
    <source>
        <dbReference type="SMART" id="SM00829"/>
    </source>
</evidence>
<dbReference type="InterPro" id="IPR020843">
    <property type="entry name" value="ER"/>
</dbReference>
<accession>A0A2A2G6W5</accession>
<gene>
    <name evidence="5" type="ORF">CK503_14050</name>
</gene>
<sequence>MKAILIQNPGKNSSLKIGETPTPEPSANEVQVKIEATALNRADLLQRTGNYDPPKGAPDILGLEMSGIVEKVGDKVSKWEVGDHVFGLLPGGGYAQYCTIHEDMAMAMPGNLSFEEAAAIPETFLTAFQALDWLAKLQEQETVLIHAAGSGVGTSAIQLAHHLYDARIIATAGKHHKLNTAKKLGAEFTYNYKEQNYAEEIVNDVGPDSVNVVIDFIGKPYWHKNMEVLAMDGRVVYLSFLGGHKVEEISLIPILRKRLSIMGSTLRNRSEEYKIDLTNDFASNTLSLFEDGVLNPIIDSVYNWSDAEEAHERMQNNKNTGKIVLTGM</sequence>
<dbReference type="SUPFAM" id="SSF50129">
    <property type="entry name" value="GroES-like"/>
    <property type="match status" value="1"/>
</dbReference>
<protein>
    <submittedName>
        <fullName evidence="5">NADPH:quinone oxidoreductase</fullName>
    </submittedName>
</protein>
<feature type="region of interest" description="Disordered" evidence="3">
    <location>
        <begin position="1"/>
        <end position="27"/>
    </location>
</feature>
<dbReference type="AlphaFoldDB" id="A0A2A2G6W5"/>
<dbReference type="OrthoDB" id="648910at2"/>
<dbReference type="Pfam" id="PF08240">
    <property type="entry name" value="ADH_N"/>
    <property type="match status" value="1"/>
</dbReference>
<feature type="domain" description="Enoyl reductase (ER)" evidence="4">
    <location>
        <begin position="10"/>
        <end position="325"/>
    </location>
</feature>
<dbReference type="SMART" id="SM00829">
    <property type="entry name" value="PKS_ER"/>
    <property type="match status" value="1"/>
</dbReference>
<proteinExistence type="predicted"/>
<dbReference type="PANTHER" id="PTHR48106">
    <property type="entry name" value="QUINONE OXIDOREDUCTASE PIG3-RELATED"/>
    <property type="match status" value="1"/>
</dbReference>